<proteinExistence type="predicted"/>
<evidence type="ECO:0000313" key="7">
    <source>
        <dbReference type="EMBL" id="OGG78334.1"/>
    </source>
</evidence>
<dbReference type="PANTHER" id="PTHR30518:SF2">
    <property type="entry name" value="ENDOLYTIC MUREIN TRANSGLYCOSYLASE"/>
    <property type="match status" value="1"/>
</dbReference>
<evidence type="ECO:0000313" key="8">
    <source>
        <dbReference type="Proteomes" id="UP000178811"/>
    </source>
</evidence>
<evidence type="ECO:0000256" key="3">
    <source>
        <dbReference type="ARBA" id="ARBA00022989"/>
    </source>
</evidence>
<dbReference type="Pfam" id="PF02618">
    <property type="entry name" value="YceG"/>
    <property type="match status" value="1"/>
</dbReference>
<dbReference type="GO" id="GO:0016829">
    <property type="term" value="F:lyase activity"/>
    <property type="evidence" value="ECO:0007669"/>
    <property type="project" value="UniProtKB-KW"/>
</dbReference>
<dbReference type="EMBL" id="MFLW01000013">
    <property type="protein sequence ID" value="OGG78334.1"/>
    <property type="molecule type" value="Genomic_DNA"/>
</dbReference>
<dbReference type="GO" id="GO:0071555">
    <property type="term" value="P:cell wall organization"/>
    <property type="evidence" value="ECO:0007669"/>
    <property type="project" value="UniProtKB-KW"/>
</dbReference>
<dbReference type="Proteomes" id="UP000178811">
    <property type="component" value="Unassembled WGS sequence"/>
</dbReference>
<keyword evidence="6" id="KW-0961">Cell wall biogenesis/degradation</keyword>
<evidence type="ECO:0000256" key="1">
    <source>
        <dbReference type="ARBA" id="ARBA00022475"/>
    </source>
</evidence>
<accession>A0A1F6EXJ1</accession>
<keyword evidence="2" id="KW-0812">Transmembrane</keyword>
<evidence type="ECO:0000256" key="6">
    <source>
        <dbReference type="ARBA" id="ARBA00023316"/>
    </source>
</evidence>
<dbReference type="AlphaFoldDB" id="A0A1F6EXJ1"/>
<keyword evidence="3" id="KW-1133">Transmembrane helix</keyword>
<evidence type="ECO:0008006" key="9">
    <source>
        <dbReference type="Google" id="ProtNLM"/>
    </source>
</evidence>
<reference evidence="7 8" key="1">
    <citation type="journal article" date="2016" name="Nat. Commun.">
        <title>Thousands of microbial genomes shed light on interconnected biogeochemical processes in an aquifer system.</title>
        <authorList>
            <person name="Anantharaman K."/>
            <person name="Brown C.T."/>
            <person name="Hug L.A."/>
            <person name="Sharon I."/>
            <person name="Castelle C.J."/>
            <person name="Probst A.J."/>
            <person name="Thomas B.C."/>
            <person name="Singh A."/>
            <person name="Wilkins M.J."/>
            <person name="Karaoz U."/>
            <person name="Brodie E.L."/>
            <person name="Williams K.H."/>
            <person name="Hubbard S.S."/>
            <person name="Banfield J.F."/>
        </authorList>
    </citation>
    <scope>NUCLEOTIDE SEQUENCE [LARGE SCALE GENOMIC DNA]</scope>
</reference>
<dbReference type="InterPro" id="IPR003770">
    <property type="entry name" value="MLTG-like"/>
</dbReference>
<keyword evidence="5" id="KW-0456">Lyase</keyword>
<gene>
    <name evidence="7" type="ORF">A3A36_01440</name>
</gene>
<name>A0A1F6EXJ1_9BACT</name>
<evidence type="ECO:0000256" key="5">
    <source>
        <dbReference type="ARBA" id="ARBA00023239"/>
    </source>
</evidence>
<protein>
    <recommendedName>
        <fullName evidence="9">Aminodeoxychorismate lyase</fullName>
    </recommendedName>
</protein>
<sequence length="60" mass="6697">MYLHKGLPPGPINNPGLDALDAAANPTKTTYLYYLTGNDNLMHYATTYAAHQANRKKYLK</sequence>
<dbReference type="PANTHER" id="PTHR30518">
    <property type="entry name" value="ENDOLYTIC MUREIN TRANSGLYCOSYLASE"/>
    <property type="match status" value="1"/>
</dbReference>
<keyword evidence="4" id="KW-0472">Membrane</keyword>
<organism evidence="7 8">
    <name type="scientific">Candidatus Kaiserbacteria bacterium RIFCSPLOWO2_01_FULL_52_12b</name>
    <dbReference type="NCBI Taxonomy" id="1798509"/>
    <lineage>
        <taxon>Bacteria</taxon>
        <taxon>Candidatus Kaiseribacteriota</taxon>
    </lineage>
</organism>
<comment type="caution">
    <text evidence="7">The sequence shown here is derived from an EMBL/GenBank/DDBJ whole genome shotgun (WGS) entry which is preliminary data.</text>
</comment>
<evidence type="ECO:0000256" key="2">
    <source>
        <dbReference type="ARBA" id="ARBA00022692"/>
    </source>
</evidence>
<keyword evidence="1" id="KW-1003">Cell membrane</keyword>
<evidence type="ECO:0000256" key="4">
    <source>
        <dbReference type="ARBA" id="ARBA00023136"/>
    </source>
</evidence>